<evidence type="ECO:0000259" key="7">
    <source>
        <dbReference type="PROSITE" id="PS51918"/>
    </source>
</evidence>
<evidence type="ECO:0000256" key="1">
    <source>
        <dbReference type="ARBA" id="ARBA00001966"/>
    </source>
</evidence>
<dbReference type="SFLD" id="SFLDG01386">
    <property type="entry name" value="main_SPASM_domain-containing"/>
    <property type="match status" value="1"/>
</dbReference>
<dbReference type="SFLD" id="SFLDG01384">
    <property type="entry name" value="thioether_bond_formation_requi"/>
    <property type="match status" value="1"/>
</dbReference>
<dbReference type="RefSeq" id="WP_148883072.1">
    <property type="nucleotide sequence ID" value="NZ_CP041932.1"/>
</dbReference>
<dbReference type="PROSITE" id="PS51918">
    <property type="entry name" value="RADICAL_SAM"/>
    <property type="match status" value="1"/>
</dbReference>
<dbReference type="PANTHER" id="PTHR43273">
    <property type="entry name" value="ANAEROBIC SULFATASE-MATURATING ENZYME HOMOLOG ASLB-RELATED"/>
    <property type="match status" value="1"/>
</dbReference>
<dbReference type="SUPFAM" id="SSF102114">
    <property type="entry name" value="Radical SAM enzymes"/>
    <property type="match status" value="1"/>
</dbReference>
<proteinExistence type="predicted"/>
<dbReference type="InterPro" id="IPR023885">
    <property type="entry name" value="4Fe4S-binding_SPASM_dom"/>
</dbReference>
<keyword evidence="5" id="KW-0411">Iron-sulfur</keyword>
<evidence type="ECO:0000256" key="2">
    <source>
        <dbReference type="ARBA" id="ARBA00022691"/>
    </source>
</evidence>
<evidence type="ECO:0000313" key="8">
    <source>
        <dbReference type="EMBL" id="QEK15118.1"/>
    </source>
</evidence>
<dbReference type="GO" id="GO:0016491">
    <property type="term" value="F:oxidoreductase activity"/>
    <property type="evidence" value="ECO:0007669"/>
    <property type="project" value="InterPro"/>
</dbReference>
<accession>A0A5C0SPK1</accession>
<dbReference type="Gene3D" id="3.20.20.70">
    <property type="entry name" value="Aldolase class I"/>
    <property type="match status" value="1"/>
</dbReference>
<dbReference type="InterPro" id="IPR007197">
    <property type="entry name" value="rSAM"/>
</dbReference>
<dbReference type="Pfam" id="PF04055">
    <property type="entry name" value="Radical_SAM"/>
    <property type="match status" value="1"/>
</dbReference>
<dbReference type="SMART" id="SM00729">
    <property type="entry name" value="Elp3"/>
    <property type="match status" value="1"/>
</dbReference>
<dbReference type="Proteomes" id="UP000322631">
    <property type="component" value="Chromosome"/>
</dbReference>
<name>A0A5C0SPK1_9EURY</name>
<dbReference type="CDD" id="cd01335">
    <property type="entry name" value="Radical_SAM"/>
    <property type="match status" value="1"/>
</dbReference>
<dbReference type="InterPro" id="IPR013785">
    <property type="entry name" value="Aldolase_TIM"/>
</dbReference>
<organism evidence="8 9">
    <name type="scientific">Thermococcus aciditolerans</name>
    <dbReference type="NCBI Taxonomy" id="2598455"/>
    <lineage>
        <taxon>Archaea</taxon>
        <taxon>Methanobacteriati</taxon>
        <taxon>Methanobacteriota</taxon>
        <taxon>Thermococci</taxon>
        <taxon>Thermococcales</taxon>
        <taxon>Thermococcaceae</taxon>
        <taxon>Thermococcus</taxon>
    </lineage>
</organism>
<dbReference type="InterPro" id="IPR058240">
    <property type="entry name" value="rSAM_sf"/>
</dbReference>
<evidence type="ECO:0000256" key="5">
    <source>
        <dbReference type="ARBA" id="ARBA00023014"/>
    </source>
</evidence>
<dbReference type="PANTHER" id="PTHR43273:SF8">
    <property type="entry name" value="RADICAL SAM DOMAIN PROTEIN"/>
    <property type="match status" value="1"/>
</dbReference>
<dbReference type="NCBIfam" id="TIGR04085">
    <property type="entry name" value="rSAM_more_4Fe4S"/>
    <property type="match status" value="1"/>
</dbReference>
<dbReference type="KEGG" id="them:FPV09_08440"/>
<evidence type="ECO:0000256" key="3">
    <source>
        <dbReference type="ARBA" id="ARBA00022723"/>
    </source>
</evidence>
<dbReference type="SFLD" id="SFLDG01072">
    <property type="entry name" value="dehydrogenase_like"/>
    <property type="match status" value="1"/>
</dbReference>
<keyword evidence="4" id="KW-0408">Iron</keyword>
<reference evidence="8 9" key="1">
    <citation type="submission" date="2019-07" db="EMBL/GenBank/DDBJ databases">
        <title>Complete genome of Thermococcus acidophilus.</title>
        <authorList>
            <person name="Li X."/>
        </authorList>
    </citation>
    <scope>NUCLEOTIDE SEQUENCE [LARGE SCALE GENOMIC DNA]</scope>
    <source>
        <strain evidence="8 9">SY113</strain>
    </source>
</reference>
<protein>
    <submittedName>
        <fullName evidence="8">Radical SAM protein</fullName>
    </submittedName>
</protein>
<feature type="domain" description="Radical SAM core" evidence="7">
    <location>
        <begin position="98"/>
        <end position="328"/>
    </location>
</feature>
<dbReference type="GeneID" id="41609877"/>
<dbReference type="SFLD" id="SFLDS00029">
    <property type="entry name" value="Radical_SAM"/>
    <property type="match status" value="1"/>
</dbReference>
<keyword evidence="2" id="KW-0949">S-adenosyl-L-methionine</keyword>
<dbReference type="SFLD" id="SFLDG01067">
    <property type="entry name" value="SPASM/twitch_domain_containing"/>
    <property type="match status" value="1"/>
</dbReference>
<sequence>MKISNTTPKPELYNFEVGGKYFVLHSSTGTLFEVDKKTYDFCRFVAELGWSDARERFVMEYSESDWDSLINEIKSDESLRRVFFEAKPPVKPYLGIMKSKISSLSLNVMEDCNFACVYCYGDGGTYHTPNTRMSPEVGKKAIDLLMREGKKVVNLQFFGGEPLLNFPLIRELVHYAKGKAEEYGKTVTFSITTNGYLITDKVIDFFLENNFTVTLSFDGPREVQNYNRPLRGGFPTFDVVAKNARKMLERGVKVSVRATILPEQIGRYYEIYRFFVDFGFRSVHLEPATTSTPLTKEHAKLIESALEKIAKDELEHYKEKGIVYTKLREMVHMIYSGTYRHYPCGVARSYFGVSADGKMYPCHRFVGMGEFVVGHVDDFRWENEFIQKILRHTVDRRPNCSNCPIRAYCGGGCIYNNHYYNGDIFLPDEFHCSYMFALVKWGSWLYSNLDEDWLNKVFSRSPQSGVRAEETNEAKTQKPKEVMESV</sequence>
<dbReference type="InterPro" id="IPR006638">
    <property type="entry name" value="Elp3/MiaA/NifB-like_rSAM"/>
</dbReference>
<keyword evidence="3" id="KW-0479">Metal-binding</keyword>
<gene>
    <name evidence="8" type="ORF">FPV09_08440</name>
</gene>
<evidence type="ECO:0000256" key="4">
    <source>
        <dbReference type="ARBA" id="ARBA00023004"/>
    </source>
</evidence>
<dbReference type="GO" id="GO:0051536">
    <property type="term" value="F:iron-sulfur cluster binding"/>
    <property type="evidence" value="ECO:0007669"/>
    <property type="project" value="UniProtKB-KW"/>
</dbReference>
<keyword evidence="9" id="KW-1185">Reference proteome</keyword>
<comment type="cofactor">
    <cofactor evidence="1">
        <name>[4Fe-4S] cluster</name>
        <dbReference type="ChEBI" id="CHEBI:49883"/>
    </cofactor>
</comment>
<dbReference type="AlphaFoldDB" id="A0A5C0SPK1"/>
<dbReference type="Pfam" id="PF13186">
    <property type="entry name" value="SPASM"/>
    <property type="match status" value="1"/>
</dbReference>
<evidence type="ECO:0000256" key="6">
    <source>
        <dbReference type="SAM" id="MobiDB-lite"/>
    </source>
</evidence>
<dbReference type="InterPro" id="IPR023867">
    <property type="entry name" value="Sulphatase_maturase_rSAM"/>
</dbReference>
<dbReference type="GO" id="GO:0046872">
    <property type="term" value="F:metal ion binding"/>
    <property type="evidence" value="ECO:0007669"/>
    <property type="project" value="UniProtKB-KW"/>
</dbReference>
<evidence type="ECO:0000313" key="9">
    <source>
        <dbReference type="Proteomes" id="UP000322631"/>
    </source>
</evidence>
<feature type="region of interest" description="Disordered" evidence="6">
    <location>
        <begin position="464"/>
        <end position="486"/>
    </location>
</feature>
<dbReference type="EMBL" id="CP041932">
    <property type="protein sequence ID" value="QEK15118.1"/>
    <property type="molecule type" value="Genomic_DNA"/>
</dbReference>
<feature type="compositionally biased region" description="Basic and acidic residues" evidence="6">
    <location>
        <begin position="467"/>
        <end position="486"/>
    </location>
</feature>